<evidence type="ECO:0000259" key="9">
    <source>
        <dbReference type="PROSITE" id="PS50097"/>
    </source>
</evidence>
<dbReference type="PROSITE" id="PS50178">
    <property type="entry name" value="ZF_FYVE"/>
    <property type="match status" value="1"/>
</dbReference>
<dbReference type="Gene3D" id="1.25.40.20">
    <property type="entry name" value="Ankyrin repeat-containing domain"/>
    <property type="match status" value="7"/>
</dbReference>
<dbReference type="GO" id="GO:0008270">
    <property type="term" value="F:zinc ion binding"/>
    <property type="evidence" value="ECO:0007669"/>
    <property type="project" value="UniProtKB-KW"/>
</dbReference>
<comment type="caution">
    <text evidence="11">The sequence shown here is derived from an EMBL/GenBank/DDBJ whole genome shotgun (WGS) entry which is preliminary data.</text>
</comment>
<dbReference type="Pfam" id="PF12796">
    <property type="entry name" value="Ank_2"/>
    <property type="match status" value="6"/>
</dbReference>
<evidence type="ECO:0000256" key="3">
    <source>
        <dbReference type="ARBA" id="ARBA00022771"/>
    </source>
</evidence>
<proteinExistence type="predicted"/>
<evidence type="ECO:0000313" key="11">
    <source>
        <dbReference type="EMBL" id="KAL3091386.1"/>
    </source>
</evidence>
<dbReference type="PROSITE" id="PS50097">
    <property type="entry name" value="BTB"/>
    <property type="match status" value="1"/>
</dbReference>
<evidence type="ECO:0000256" key="5">
    <source>
        <dbReference type="ARBA" id="ARBA00023043"/>
    </source>
</evidence>
<keyword evidence="3 7" id="KW-0863">Zinc-finger</keyword>
<dbReference type="InterPro" id="IPR017455">
    <property type="entry name" value="Znf_FYVE-rel"/>
</dbReference>
<sequence>MTSEVGISKHLDLLRKEHVRLQVRHAELQRSYDALLSANSLGCADGIRSALNVSTSNFIHALLHIVTQLYDKDLYSDITIHFDGHQLRGHRIVIAARTDFWGDLSTVERLELTEIPGKVAKVMMKWMYTNILDECIGDSVLLPLLEAALKYHFEDLKTRCEEILIARIDVENCAKVYQFAELHSLDRIRDFCAEVVSDRWSEFTPEHFLDMPAQLLYQLLKRKSGANLLGSLIRLQREDVLFLFLIENDARLKTILNEFDCDGQLPLGIAFELKQLKMAKCLLTHGADVNKLDERGNSLLWKAIEKGNAEVCDFLIENGANLNYVHEESGETLLHVLAKSKAKAQWMPGELTNFDVNALDRSGRSPLIVAVEHENIAVIDLLLQQLPKLDVNRHDNASRSALQIALLERHNLEIAEKLLAIDGLDLLCADKKTGQTLIHKTVAFSDQIAAQFLAANGVPVDLPDAKGSTPLHHLLKALPAFDETTAHHHHQQQSTIDPSLLSILQILLHSGANPSSVDGISGCTALHYAVSKPRAVLDALLPHCDSATIGTTDRDGRSPLWCALLASKFDTAALLIGAGADINEKSADGVPLLIKAIALKRDDISRFLLANKAIAAVTSPDGFTPLNLAVQNGLTSTVDQLCKLGANLNHPNPLNGLIPLWTALENGDFGTAEVLIAHGADTEGLCANDEQTMDETLLHRAIDKNNQKAAVFLIKSGCNVNALRSVRDSPSSRQQPNASSSSPAPSTPVAELYARSKQTPLHTAVQWGLTEVARALIANLSCRIDAQDADGRTAAHIAVLEQDQHTLELLLAHPDPSPLGVRDRYGHTPLALAMRAKQNKMAEAICKRLPHAALQMNGSGENLLHCAVKCADLESVLFLLGIHIDVNIATQDQERNTALHICSRVGEELILRNLILAGAEINARNASGQTALAIAAMHGHDGICRALLENGADPNIANDDGNNALHAAVSRGSVKVIRLLLSESQVDVLAVNKRQQNILHLCAINIGHVSAEAFVEILRAHPNYPLEAADLYGNTMFLLAFINGNSELCKLALKNGACMGTMNSQGQTVFNFSTPTQQLLIGLLESLEREPKWAEGDACSECATKFTLTMRKHHCRHCGRLVCAKCSDQQIPILKYNLAKTVRVCQMCFGVLTLGAAPPQRK</sequence>
<dbReference type="FunFam" id="3.30.40.10:FF:000104">
    <property type="entry name" value="Ankyrin repeat and FYVE domain-containing 1"/>
    <property type="match status" value="1"/>
</dbReference>
<keyword evidence="2" id="KW-0677">Repeat</keyword>
<evidence type="ECO:0000256" key="6">
    <source>
        <dbReference type="PROSITE-ProRule" id="PRU00023"/>
    </source>
</evidence>
<dbReference type="PANTHER" id="PTHR24173">
    <property type="entry name" value="ANKYRIN REPEAT CONTAINING"/>
    <property type="match status" value="1"/>
</dbReference>
<protein>
    <recommendedName>
        <fullName evidence="13">Ankyrin repeat and FYVE domain-containing protein 1</fullName>
    </recommendedName>
</protein>
<evidence type="ECO:0000256" key="2">
    <source>
        <dbReference type="ARBA" id="ARBA00022737"/>
    </source>
</evidence>
<dbReference type="PROSITE" id="PS50297">
    <property type="entry name" value="ANK_REP_REGION"/>
    <property type="match status" value="7"/>
</dbReference>
<feature type="domain" description="FYVE-type" evidence="10">
    <location>
        <begin position="1093"/>
        <end position="1153"/>
    </location>
</feature>
<evidence type="ECO:0000256" key="4">
    <source>
        <dbReference type="ARBA" id="ARBA00022833"/>
    </source>
</evidence>
<dbReference type="PANTHER" id="PTHR24173:SF74">
    <property type="entry name" value="ANKYRIN REPEAT DOMAIN-CONTAINING PROTEIN 16"/>
    <property type="match status" value="1"/>
</dbReference>
<feature type="domain" description="BTB" evidence="9">
    <location>
        <begin position="76"/>
        <end position="130"/>
    </location>
</feature>
<dbReference type="Gene3D" id="3.30.710.10">
    <property type="entry name" value="Potassium Channel Kv1.1, Chain A"/>
    <property type="match status" value="1"/>
</dbReference>
<organism evidence="11 12">
    <name type="scientific">Heterodera schachtii</name>
    <name type="common">Sugarbeet cyst nematode worm</name>
    <name type="synonym">Tylenchus schachtii</name>
    <dbReference type="NCBI Taxonomy" id="97005"/>
    <lineage>
        <taxon>Eukaryota</taxon>
        <taxon>Metazoa</taxon>
        <taxon>Ecdysozoa</taxon>
        <taxon>Nematoda</taxon>
        <taxon>Chromadorea</taxon>
        <taxon>Rhabditida</taxon>
        <taxon>Tylenchina</taxon>
        <taxon>Tylenchomorpha</taxon>
        <taxon>Tylenchoidea</taxon>
        <taxon>Heteroderidae</taxon>
        <taxon>Heteroderinae</taxon>
        <taxon>Heterodera</taxon>
    </lineage>
</organism>
<feature type="repeat" description="ANK" evidence="6">
    <location>
        <begin position="555"/>
        <end position="587"/>
    </location>
</feature>
<dbReference type="SMART" id="SM00225">
    <property type="entry name" value="BTB"/>
    <property type="match status" value="1"/>
</dbReference>
<keyword evidence="4" id="KW-0862">Zinc</keyword>
<dbReference type="Proteomes" id="UP001620645">
    <property type="component" value="Unassembled WGS sequence"/>
</dbReference>
<feature type="repeat" description="ANK" evidence="6">
    <location>
        <begin position="621"/>
        <end position="653"/>
    </location>
</feature>
<dbReference type="SUPFAM" id="SSF54695">
    <property type="entry name" value="POZ domain"/>
    <property type="match status" value="1"/>
</dbReference>
<dbReference type="EMBL" id="JBICCN010000132">
    <property type="protein sequence ID" value="KAL3091386.1"/>
    <property type="molecule type" value="Genomic_DNA"/>
</dbReference>
<dbReference type="InterPro" id="IPR011011">
    <property type="entry name" value="Znf_FYVE_PHD"/>
</dbReference>
<feature type="compositionally biased region" description="Low complexity" evidence="8">
    <location>
        <begin position="729"/>
        <end position="748"/>
    </location>
</feature>
<gene>
    <name evidence="11" type="ORF">niasHS_007179</name>
</gene>
<dbReference type="SMART" id="SM00248">
    <property type="entry name" value="ANK"/>
    <property type="match status" value="20"/>
</dbReference>
<dbReference type="CDD" id="cd15728">
    <property type="entry name" value="FYVE_ANFY1"/>
    <property type="match status" value="1"/>
</dbReference>
<dbReference type="InterPro" id="IPR000210">
    <property type="entry name" value="BTB/POZ_dom"/>
</dbReference>
<feature type="repeat" description="ANK" evidence="6">
    <location>
        <begin position="295"/>
        <end position="327"/>
    </location>
</feature>
<keyword evidence="12" id="KW-1185">Reference proteome</keyword>
<dbReference type="PROSITE" id="PS50088">
    <property type="entry name" value="ANK_REPEAT"/>
    <property type="match status" value="7"/>
</dbReference>
<dbReference type="SUPFAM" id="SSF57903">
    <property type="entry name" value="FYVE/PHD zinc finger"/>
    <property type="match status" value="1"/>
</dbReference>
<dbReference type="InterPro" id="IPR000306">
    <property type="entry name" value="Znf_FYVE"/>
</dbReference>
<reference evidence="11 12" key="1">
    <citation type="submission" date="2024-10" db="EMBL/GenBank/DDBJ databases">
        <authorList>
            <person name="Kim D."/>
        </authorList>
    </citation>
    <scope>NUCLEOTIDE SEQUENCE [LARGE SCALE GENOMIC DNA]</scope>
    <source>
        <strain evidence="11">Taebaek</strain>
    </source>
</reference>
<keyword evidence="5 6" id="KW-0040">ANK repeat</keyword>
<evidence type="ECO:0000313" key="12">
    <source>
        <dbReference type="Proteomes" id="UP001620645"/>
    </source>
</evidence>
<dbReference type="SMART" id="SM00064">
    <property type="entry name" value="FYVE"/>
    <property type="match status" value="1"/>
</dbReference>
<feature type="repeat" description="ANK" evidence="6">
    <location>
        <begin position="927"/>
        <end position="959"/>
    </location>
</feature>
<dbReference type="Pfam" id="PF01363">
    <property type="entry name" value="FYVE"/>
    <property type="match status" value="1"/>
</dbReference>
<evidence type="ECO:0000256" key="7">
    <source>
        <dbReference type="PROSITE-ProRule" id="PRU00091"/>
    </source>
</evidence>
<feature type="repeat" description="ANK" evidence="6">
    <location>
        <begin position="262"/>
        <end position="294"/>
    </location>
</feature>
<dbReference type="Pfam" id="PF00651">
    <property type="entry name" value="BTB"/>
    <property type="match status" value="1"/>
</dbReference>
<dbReference type="Gene3D" id="3.30.40.10">
    <property type="entry name" value="Zinc/RING finger domain, C3HC4 (zinc finger)"/>
    <property type="match status" value="1"/>
</dbReference>
<dbReference type="AlphaFoldDB" id="A0ABD2JLA0"/>
<dbReference type="InterPro" id="IPR002110">
    <property type="entry name" value="Ankyrin_rpt"/>
</dbReference>
<feature type="repeat" description="ANK" evidence="6">
    <location>
        <begin position="894"/>
        <end position="926"/>
    </location>
</feature>
<evidence type="ECO:0008006" key="13">
    <source>
        <dbReference type="Google" id="ProtNLM"/>
    </source>
</evidence>
<accession>A0ABD2JLA0</accession>
<name>A0ABD2JLA0_HETSC</name>
<dbReference type="InterPro" id="IPR036770">
    <property type="entry name" value="Ankyrin_rpt-contain_sf"/>
</dbReference>
<feature type="region of interest" description="Disordered" evidence="8">
    <location>
        <begin position="725"/>
        <end position="749"/>
    </location>
</feature>
<keyword evidence="1" id="KW-0479">Metal-binding</keyword>
<dbReference type="InterPro" id="IPR011333">
    <property type="entry name" value="SKP1/BTB/POZ_sf"/>
</dbReference>
<evidence type="ECO:0000256" key="1">
    <source>
        <dbReference type="ARBA" id="ARBA00022723"/>
    </source>
</evidence>
<evidence type="ECO:0000259" key="10">
    <source>
        <dbReference type="PROSITE" id="PS50178"/>
    </source>
</evidence>
<feature type="repeat" description="ANK" evidence="6">
    <location>
        <begin position="960"/>
        <end position="982"/>
    </location>
</feature>
<dbReference type="InterPro" id="IPR013083">
    <property type="entry name" value="Znf_RING/FYVE/PHD"/>
</dbReference>
<dbReference type="InterPro" id="IPR049764">
    <property type="entry name" value="ANFY1_FYVE"/>
</dbReference>
<evidence type="ECO:0000256" key="8">
    <source>
        <dbReference type="SAM" id="MobiDB-lite"/>
    </source>
</evidence>
<dbReference type="SUPFAM" id="SSF48403">
    <property type="entry name" value="Ankyrin repeat"/>
    <property type="match status" value="3"/>
</dbReference>